<keyword evidence="2" id="KW-1185">Reference proteome</keyword>
<proteinExistence type="predicted"/>
<organism evidence="1 2">
    <name type="scientific">Planococcus salinus</name>
    <dbReference type="NCBI Taxonomy" id="1848460"/>
    <lineage>
        <taxon>Bacteria</taxon>
        <taxon>Bacillati</taxon>
        <taxon>Bacillota</taxon>
        <taxon>Bacilli</taxon>
        <taxon>Bacillales</taxon>
        <taxon>Caryophanaceae</taxon>
        <taxon>Planococcus</taxon>
    </lineage>
</organism>
<protein>
    <submittedName>
        <fullName evidence="1">Uncharacterized protein</fullName>
    </submittedName>
</protein>
<dbReference type="OrthoDB" id="2452327at2"/>
<sequence>MHYQLNLHLSSEQKDYFWLFRSEENTMTVFNEVIEAFKKYEAADTQMFMKEKQREIDETGKSDTVQIEVVKVDKEAIIRSASYNEMWYEGEHFDDIYNTLTDKLGAPEVESAV</sequence>
<dbReference type="RefSeq" id="WP_123165945.1">
    <property type="nucleotide sequence ID" value="NZ_RIAX01000009.1"/>
</dbReference>
<evidence type="ECO:0000313" key="1">
    <source>
        <dbReference type="EMBL" id="RNF38889.1"/>
    </source>
</evidence>
<dbReference type="Proteomes" id="UP000275473">
    <property type="component" value="Unassembled WGS sequence"/>
</dbReference>
<evidence type="ECO:0000313" key="2">
    <source>
        <dbReference type="Proteomes" id="UP000275473"/>
    </source>
</evidence>
<dbReference type="EMBL" id="RIAX01000009">
    <property type="protein sequence ID" value="RNF38889.1"/>
    <property type="molecule type" value="Genomic_DNA"/>
</dbReference>
<reference evidence="1 2" key="1">
    <citation type="journal article" date="2018" name="Int. J. Syst. Evol. Microbiol.">
        <title>Planococcus salinus sp. nov., a moderately halophilic bacterium isolated from a saline-alkali soil.</title>
        <authorList>
            <person name="Gan L."/>
        </authorList>
    </citation>
    <scope>NUCLEOTIDE SEQUENCE [LARGE SCALE GENOMIC DNA]</scope>
    <source>
        <strain evidence="1 2">LCB217</strain>
    </source>
</reference>
<gene>
    <name evidence="1" type="ORF">EEX84_12275</name>
</gene>
<comment type="caution">
    <text evidence="1">The sequence shown here is derived from an EMBL/GenBank/DDBJ whole genome shotgun (WGS) entry which is preliminary data.</text>
</comment>
<dbReference type="AlphaFoldDB" id="A0A3M8P5D8"/>
<name>A0A3M8P5D8_9BACL</name>
<accession>A0A3M8P5D8</accession>